<evidence type="ECO:0000313" key="1">
    <source>
        <dbReference type="Proteomes" id="UP000790787"/>
    </source>
</evidence>
<name>A0AC58U204_TOBAC</name>
<dbReference type="RefSeq" id="XP_075103518.1">
    <property type="nucleotide sequence ID" value="XM_075247417.1"/>
</dbReference>
<dbReference type="Proteomes" id="UP000790787">
    <property type="component" value="Chromosome 24"/>
</dbReference>
<organism evidence="1 2">
    <name type="scientific">Nicotiana tabacum</name>
    <name type="common">Common tobacco</name>
    <dbReference type="NCBI Taxonomy" id="4097"/>
    <lineage>
        <taxon>Eukaryota</taxon>
        <taxon>Viridiplantae</taxon>
        <taxon>Streptophyta</taxon>
        <taxon>Embryophyta</taxon>
        <taxon>Tracheophyta</taxon>
        <taxon>Spermatophyta</taxon>
        <taxon>Magnoliopsida</taxon>
        <taxon>eudicotyledons</taxon>
        <taxon>Gunneridae</taxon>
        <taxon>Pentapetalae</taxon>
        <taxon>asterids</taxon>
        <taxon>lamiids</taxon>
        <taxon>Solanales</taxon>
        <taxon>Solanaceae</taxon>
        <taxon>Nicotianoideae</taxon>
        <taxon>Nicotianeae</taxon>
        <taxon>Nicotiana</taxon>
    </lineage>
</organism>
<sequence length="139" mass="15693">MEDVNINQNAPTPRRCIQITEEESVGFEDDTEKLIHLLTRETEESDTISIVGMPGLGKTSLATMISKDSSIFSRFDIRAWCIISQTYNLRKLLINIFGQVTGVKHHVHPNDDIADMLRKCLMGKRFLIILDNIGCRGMG</sequence>
<keyword evidence="1" id="KW-1185">Reference proteome</keyword>
<evidence type="ECO:0000313" key="2">
    <source>
        <dbReference type="RefSeq" id="XP_075103518.1"/>
    </source>
</evidence>
<accession>A0AC58U204</accession>
<proteinExistence type="predicted"/>
<reference evidence="1" key="1">
    <citation type="journal article" date="2014" name="Nat. Commun.">
        <title>The tobacco genome sequence and its comparison with those of tomato and potato.</title>
        <authorList>
            <person name="Sierro N."/>
            <person name="Battey J.N."/>
            <person name="Ouadi S."/>
            <person name="Bakaher N."/>
            <person name="Bovet L."/>
            <person name="Willig A."/>
            <person name="Goepfert S."/>
            <person name="Peitsch M.C."/>
            <person name="Ivanov N.V."/>
        </authorList>
    </citation>
    <scope>NUCLEOTIDE SEQUENCE [LARGE SCALE GENOMIC DNA]</scope>
</reference>
<protein>
    <submittedName>
        <fullName evidence="2">Late blight resistance protein homolog R1A-3</fullName>
    </submittedName>
</protein>
<reference evidence="2" key="2">
    <citation type="submission" date="2025-08" db="UniProtKB">
        <authorList>
            <consortium name="RefSeq"/>
        </authorList>
    </citation>
    <scope>IDENTIFICATION</scope>
    <source>
        <tissue evidence="2">Leaf</tissue>
    </source>
</reference>
<gene>
    <name evidence="2" type="primary">LOC142178090</name>
</gene>